<feature type="compositionally biased region" description="Low complexity" evidence="1">
    <location>
        <begin position="73"/>
        <end position="82"/>
    </location>
</feature>
<evidence type="ECO:0000313" key="3">
    <source>
        <dbReference type="Proteomes" id="UP000008311"/>
    </source>
</evidence>
<dbReference type="AlphaFoldDB" id="B9TI13"/>
<feature type="compositionally biased region" description="Basic and acidic residues" evidence="1">
    <location>
        <begin position="21"/>
        <end position="36"/>
    </location>
</feature>
<dbReference type="InParanoid" id="B9TI13"/>
<reference evidence="3" key="1">
    <citation type="journal article" date="2010" name="Nat. Biotechnol.">
        <title>Draft genome sequence of the oilseed species Ricinus communis.</title>
        <authorList>
            <person name="Chan A.P."/>
            <person name="Crabtree J."/>
            <person name="Zhao Q."/>
            <person name="Lorenzi H."/>
            <person name="Orvis J."/>
            <person name="Puiu D."/>
            <person name="Melake-Berhan A."/>
            <person name="Jones K.M."/>
            <person name="Redman J."/>
            <person name="Chen G."/>
            <person name="Cahoon E.B."/>
            <person name="Gedil M."/>
            <person name="Stanke M."/>
            <person name="Haas B.J."/>
            <person name="Wortman J.R."/>
            <person name="Fraser-Liggett C.M."/>
            <person name="Ravel J."/>
            <person name="Rabinowicz P.D."/>
        </authorList>
    </citation>
    <scope>NUCLEOTIDE SEQUENCE [LARGE SCALE GENOMIC DNA]</scope>
    <source>
        <strain evidence="3">cv. Hale</strain>
    </source>
</reference>
<feature type="region of interest" description="Disordered" evidence="1">
    <location>
        <begin position="1"/>
        <end position="89"/>
    </location>
</feature>
<organism evidence="2 3">
    <name type="scientific">Ricinus communis</name>
    <name type="common">Castor bean</name>
    <dbReference type="NCBI Taxonomy" id="3988"/>
    <lineage>
        <taxon>Eukaryota</taxon>
        <taxon>Viridiplantae</taxon>
        <taxon>Streptophyta</taxon>
        <taxon>Embryophyta</taxon>
        <taxon>Tracheophyta</taxon>
        <taxon>Spermatophyta</taxon>
        <taxon>Magnoliopsida</taxon>
        <taxon>eudicotyledons</taxon>
        <taxon>Gunneridae</taxon>
        <taxon>Pentapetalae</taxon>
        <taxon>rosids</taxon>
        <taxon>fabids</taxon>
        <taxon>Malpighiales</taxon>
        <taxon>Euphorbiaceae</taxon>
        <taxon>Acalyphoideae</taxon>
        <taxon>Acalypheae</taxon>
        <taxon>Ricinus</taxon>
    </lineage>
</organism>
<proteinExistence type="predicted"/>
<dbReference type="EMBL" id="EQ982060">
    <property type="protein sequence ID" value="EEF24502.1"/>
    <property type="molecule type" value="Genomic_DNA"/>
</dbReference>
<name>B9TI13_RICCO</name>
<protein>
    <submittedName>
        <fullName evidence="2">Uncharacterized protein</fullName>
    </submittedName>
</protein>
<evidence type="ECO:0000256" key="1">
    <source>
        <dbReference type="SAM" id="MobiDB-lite"/>
    </source>
</evidence>
<gene>
    <name evidence="2" type="ORF">RCOM_1830810</name>
</gene>
<feature type="non-terminal residue" evidence="2">
    <location>
        <position position="89"/>
    </location>
</feature>
<dbReference type="Proteomes" id="UP000008311">
    <property type="component" value="Unassembled WGS sequence"/>
</dbReference>
<accession>B9TI13</accession>
<keyword evidence="3" id="KW-1185">Reference proteome</keyword>
<sequence>MAKPPSCWSGGNVAARRRDRGHVVEHRDPHASRDARSLQGDRLPVTQHRSGAAAHRQRDLQARGRGAHRIRGGQRLPPLFRLPRPHVEG</sequence>
<evidence type="ECO:0000313" key="2">
    <source>
        <dbReference type="EMBL" id="EEF24502.1"/>
    </source>
</evidence>